<evidence type="ECO:0000313" key="7">
    <source>
        <dbReference type="Proteomes" id="UP000030742"/>
    </source>
</evidence>
<evidence type="ECO:0000259" key="2">
    <source>
        <dbReference type="Pfam" id="PF08718"/>
    </source>
</evidence>
<dbReference type="GO" id="GO:0005829">
    <property type="term" value="C:cytosol"/>
    <property type="evidence" value="ECO:0007669"/>
    <property type="project" value="TreeGrafter"/>
</dbReference>
<evidence type="ECO:0000313" key="4">
    <source>
        <dbReference type="EMBL" id="ERL86937.1"/>
    </source>
</evidence>
<reference evidence="5" key="2">
    <citation type="submission" date="2024-08" db="UniProtKB">
        <authorList>
            <consortium name="EnsemblMetazoa"/>
        </authorList>
    </citation>
    <scope>IDENTIFICATION</scope>
</reference>
<dbReference type="PANTHER" id="PTHR10219:SF43">
    <property type="entry name" value="GLYCOLIPID TRANSFER PROTEIN DOMAIN-CONTAINING PROTEIN"/>
    <property type="match status" value="1"/>
</dbReference>
<dbReference type="EnsemblMetazoa" id="XM_019905880.1">
    <property type="protein sequence ID" value="XP_019761439.1"/>
    <property type="gene ID" value="LOC109538585"/>
</dbReference>
<feature type="non-terminal residue" evidence="3">
    <location>
        <position position="1"/>
    </location>
</feature>
<comment type="similarity">
    <text evidence="1">Belongs to the GLTP family.</text>
</comment>
<dbReference type="Pfam" id="PF08718">
    <property type="entry name" value="GLTP"/>
    <property type="match status" value="1"/>
</dbReference>
<feature type="domain" description="Glycolipid transfer protein" evidence="2">
    <location>
        <begin position="30"/>
        <end position="176"/>
    </location>
</feature>
<name>N6U6L2_DENPD</name>
<sequence>MAQNHKDIDKFDIKVVHDKFEASLQEDDDVDLELYLESFEELNKFFNLLGTVFGFVSKDLAQKIDHLNKLLRDNDTSHKYKTVKTMIEHEKETEILHKKGHTSGSRTLLRIHRGLDFIQLFLKRISELENHENTSVACREAYDQSLAKHHSFLIKQGAKVAMYTLPTREQLLKKVCGDEEEIQRAVNLLPKTLAASAVVYTRIDTLYTVHDLHNLP</sequence>
<dbReference type="EMBL" id="KB740984">
    <property type="protein sequence ID" value="ENN76291.1"/>
    <property type="molecule type" value="Genomic_DNA"/>
</dbReference>
<accession>N6U6L2</accession>
<evidence type="ECO:0000313" key="3">
    <source>
        <dbReference type="EMBL" id="ENN76291.1"/>
    </source>
</evidence>
<dbReference type="HOGENOM" id="CLU_079649_1_1_1"/>
<dbReference type="GO" id="GO:1902387">
    <property type="term" value="F:ceramide 1-phosphate binding"/>
    <property type="evidence" value="ECO:0007669"/>
    <property type="project" value="TreeGrafter"/>
</dbReference>
<evidence type="ECO:0000313" key="5">
    <source>
        <dbReference type="EnsemblMetazoa" id="XP_019761439.1"/>
    </source>
</evidence>
<proteinExistence type="inferred from homology"/>
<dbReference type="GO" id="GO:0016020">
    <property type="term" value="C:membrane"/>
    <property type="evidence" value="ECO:0007669"/>
    <property type="project" value="TreeGrafter"/>
</dbReference>
<dbReference type="InterPro" id="IPR014830">
    <property type="entry name" value="Glycolipid_transfer_prot_dom"/>
</dbReference>
<dbReference type="STRING" id="77166.N6U6L2"/>
<dbReference type="AlphaFoldDB" id="N6U6L2"/>
<dbReference type="OrthoDB" id="116883at2759"/>
<protein>
    <recommendedName>
        <fullName evidence="2">Glycolipid transfer protein domain-containing protein</fullName>
    </recommendedName>
</protein>
<dbReference type="Proteomes" id="UP000030742">
    <property type="component" value="Unassembled WGS sequence"/>
</dbReference>
<dbReference type="EMBL" id="KB631899">
    <property type="protein sequence ID" value="ERL86937.1"/>
    <property type="molecule type" value="Genomic_DNA"/>
</dbReference>
<dbReference type="GO" id="GO:0032691">
    <property type="term" value="P:negative regulation of interleukin-1 beta production"/>
    <property type="evidence" value="ECO:0007669"/>
    <property type="project" value="UniProtKB-ARBA"/>
</dbReference>
<dbReference type="PANTHER" id="PTHR10219">
    <property type="entry name" value="GLYCOLIPID TRANSFER PROTEIN-RELATED"/>
    <property type="match status" value="1"/>
</dbReference>
<dbReference type="GO" id="GO:1902388">
    <property type="term" value="F:ceramide 1-phosphate transfer activity"/>
    <property type="evidence" value="ECO:0007669"/>
    <property type="project" value="TreeGrafter"/>
</dbReference>
<keyword evidence="6" id="KW-1185">Reference proteome</keyword>
<reference evidence="6 7" key="1">
    <citation type="journal article" date="2013" name="Genome Biol.">
        <title>Draft genome of the mountain pine beetle, Dendroctonus ponderosae Hopkins, a major forest pest.</title>
        <authorList>
            <person name="Keeling C.I."/>
            <person name="Yuen M.M."/>
            <person name="Liao N.Y."/>
            <person name="Docking T.R."/>
            <person name="Chan S.K."/>
            <person name="Taylor G.A."/>
            <person name="Palmquist D.L."/>
            <person name="Jackman S.D."/>
            <person name="Nguyen A."/>
            <person name="Li M."/>
            <person name="Henderson H."/>
            <person name="Janes J.K."/>
            <person name="Zhao Y."/>
            <person name="Pandoh P."/>
            <person name="Moore R."/>
            <person name="Sperling F.A."/>
            <person name="Huber D.P."/>
            <person name="Birol I."/>
            <person name="Jones S.J."/>
            <person name="Bohlmann J."/>
        </authorList>
    </citation>
    <scope>NUCLEOTIDE SEQUENCE</scope>
</reference>
<evidence type="ECO:0000256" key="1">
    <source>
        <dbReference type="ARBA" id="ARBA00007148"/>
    </source>
</evidence>
<dbReference type="Gene3D" id="1.10.3520.10">
    <property type="entry name" value="Glycolipid transfer protein"/>
    <property type="match status" value="1"/>
</dbReference>
<gene>
    <name evidence="5" type="primary">109538585</name>
    <name evidence="4" type="ORF">D910_04339</name>
    <name evidence="3" type="ORF">YQE_07254</name>
</gene>
<dbReference type="FunFam" id="1.10.3520.10:FF:000002">
    <property type="entry name" value="Ceramide-1-phosphate transfer protein"/>
    <property type="match status" value="1"/>
</dbReference>
<dbReference type="SUPFAM" id="SSF110004">
    <property type="entry name" value="Glycolipid transfer protein, GLTP"/>
    <property type="match status" value="1"/>
</dbReference>
<dbReference type="InterPro" id="IPR036497">
    <property type="entry name" value="GLTP_sf"/>
</dbReference>
<dbReference type="Proteomes" id="UP000019118">
    <property type="component" value="Unassembled WGS sequence"/>
</dbReference>
<dbReference type="OMA" id="FSHACTL"/>
<organism evidence="3">
    <name type="scientific">Dendroctonus ponderosae</name>
    <name type="common">Mountain pine beetle</name>
    <dbReference type="NCBI Taxonomy" id="77166"/>
    <lineage>
        <taxon>Eukaryota</taxon>
        <taxon>Metazoa</taxon>
        <taxon>Ecdysozoa</taxon>
        <taxon>Arthropoda</taxon>
        <taxon>Hexapoda</taxon>
        <taxon>Insecta</taxon>
        <taxon>Pterygota</taxon>
        <taxon>Neoptera</taxon>
        <taxon>Endopterygota</taxon>
        <taxon>Coleoptera</taxon>
        <taxon>Polyphaga</taxon>
        <taxon>Cucujiformia</taxon>
        <taxon>Curculionidae</taxon>
        <taxon>Scolytinae</taxon>
        <taxon>Dendroctonus</taxon>
    </lineage>
</organism>
<evidence type="ECO:0000313" key="6">
    <source>
        <dbReference type="Proteomes" id="UP000019118"/>
    </source>
</evidence>